<comment type="caution">
    <text evidence="1">The sequence shown here is derived from an EMBL/GenBank/DDBJ whole genome shotgun (WGS) entry which is preliminary data.</text>
</comment>
<accession>A0A8H4LVX2</accession>
<dbReference type="GO" id="GO:0047560">
    <property type="term" value="F:3-dehydrosphinganine reductase activity"/>
    <property type="evidence" value="ECO:0007669"/>
    <property type="project" value="TreeGrafter"/>
</dbReference>
<name>A0A8H4LVX2_9HYPO</name>
<dbReference type="GO" id="GO:0006666">
    <property type="term" value="P:3-keto-sphinganine metabolic process"/>
    <property type="evidence" value="ECO:0007669"/>
    <property type="project" value="TreeGrafter"/>
</dbReference>
<organism evidence="1 2">
    <name type="scientific">Ophiocordyceps sinensis</name>
    <dbReference type="NCBI Taxonomy" id="72228"/>
    <lineage>
        <taxon>Eukaryota</taxon>
        <taxon>Fungi</taxon>
        <taxon>Dikarya</taxon>
        <taxon>Ascomycota</taxon>
        <taxon>Pezizomycotina</taxon>
        <taxon>Sordariomycetes</taxon>
        <taxon>Hypocreomycetidae</taxon>
        <taxon>Hypocreales</taxon>
        <taxon>Ophiocordycipitaceae</taxon>
        <taxon>Ophiocordyceps</taxon>
    </lineage>
</organism>
<dbReference type="AlphaFoldDB" id="A0A8H4LVX2"/>
<reference evidence="1 2" key="1">
    <citation type="journal article" date="2020" name="Genome Biol. Evol.">
        <title>A new high-quality draft genome assembly of the Chinese cordyceps Ophiocordyceps sinensis.</title>
        <authorList>
            <person name="Shu R."/>
            <person name="Zhang J."/>
            <person name="Meng Q."/>
            <person name="Zhang H."/>
            <person name="Zhou G."/>
            <person name="Li M."/>
            <person name="Wu P."/>
            <person name="Zhao Y."/>
            <person name="Chen C."/>
            <person name="Qin Q."/>
        </authorList>
    </citation>
    <scope>NUCLEOTIDE SEQUENCE [LARGE SCALE GENOMIC DNA]</scope>
    <source>
        <strain evidence="1 2">IOZ07</strain>
    </source>
</reference>
<dbReference type="GO" id="GO:0030148">
    <property type="term" value="P:sphingolipid biosynthetic process"/>
    <property type="evidence" value="ECO:0007669"/>
    <property type="project" value="TreeGrafter"/>
</dbReference>
<dbReference type="PRINTS" id="PR00081">
    <property type="entry name" value="GDHRDH"/>
</dbReference>
<dbReference type="Pfam" id="PF00106">
    <property type="entry name" value="adh_short"/>
    <property type="match status" value="1"/>
</dbReference>
<proteinExistence type="predicted"/>
<dbReference type="PANTHER" id="PTHR43550:SF3">
    <property type="entry name" value="3-KETODIHYDROSPHINGOSINE REDUCTASE"/>
    <property type="match status" value="1"/>
</dbReference>
<keyword evidence="2" id="KW-1185">Reference proteome</keyword>
<dbReference type="InterPro" id="IPR002347">
    <property type="entry name" value="SDR_fam"/>
</dbReference>
<dbReference type="OrthoDB" id="10267115at2759"/>
<gene>
    <name evidence="1" type="ORF">G6O67_006624</name>
</gene>
<dbReference type="SUPFAM" id="SSF51735">
    <property type="entry name" value="NAD(P)-binding Rossmann-fold domains"/>
    <property type="match status" value="1"/>
</dbReference>
<protein>
    <submittedName>
        <fullName evidence="1">Uncharacterized protein</fullName>
    </submittedName>
</protein>
<dbReference type="GO" id="GO:0005789">
    <property type="term" value="C:endoplasmic reticulum membrane"/>
    <property type="evidence" value="ECO:0007669"/>
    <property type="project" value="TreeGrafter"/>
</dbReference>
<sequence length="336" mass="37246">MKQDLIGKTAFVTGGAGGLGRAIARQLAARGAHITLFSRRSGPLEEAREEVLGACWNKDQQVDAVMVDMGDAHKVDEAFKGQPRSADVVYCVAGGNYDQNGFFVDLGAKDLEDSMRNNYFSAAYAAKSMLDVWLAEDSSRRSPIRQRHRQIVFINSAAAFLGLPGSVAYTTSKCAVRALADTLRLEVLRHDCAESHYSIHVAFPGDFVSPGFVKEQRTKVHLNKTIQGLHHPMEKLMVKLPSSEEVAGMIIKAVDRGDFIVTYSLEQRALFANMMGMSPKRGWGVLDTLLAPLMSLIVMPYLRWRWQGLTSKDGEELRKSRSQMQEISCMNITAEE</sequence>
<dbReference type="Gene3D" id="3.40.50.720">
    <property type="entry name" value="NAD(P)-binding Rossmann-like Domain"/>
    <property type="match status" value="1"/>
</dbReference>
<dbReference type="PANTHER" id="PTHR43550">
    <property type="entry name" value="3-KETODIHYDROSPHINGOSINE REDUCTASE"/>
    <property type="match status" value="1"/>
</dbReference>
<dbReference type="Proteomes" id="UP000557566">
    <property type="component" value="Unassembled WGS sequence"/>
</dbReference>
<evidence type="ECO:0000313" key="1">
    <source>
        <dbReference type="EMBL" id="KAF4506553.1"/>
    </source>
</evidence>
<dbReference type="EMBL" id="JAAVMX010000007">
    <property type="protein sequence ID" value="KAF4506553.1"/>
    <property type="molecule type" value="Genomic_DNA"/>
</dbReference>
<evidence type="ECO:0000313" key="2">
    <source>
        <dbReference type="Proteomes" id="UP000557566"/>
    </source>
</evidence>
<dbReference type="InterPro" id="IPR036291">
    <property type="entry name" value="NAD(P)-bd_dom_sf"/>
</dbReference>